<name>A0AAD9GQK3_9STRA</name>
<dbReference type="Proteomes" id="UP001259832">
    <property type="component" value="Unassembled WGS sequence"/>
</dbReference>
<gene>
    <name evidence="1" type="ORF">P3T76_005549</name>
</gene>
<sequence length="64" mass="7443">MPQKVCEQELLRFSTEASEIFFDTWTLWLFRADGLSKFVDTSGLRMINIIEVRNTGADDLSIWT</sequence>
<evidence type="ECO:0000313" key="2">
    <source>
        <dbReference type="Proteomes" id="UP001259832"/>
    </source>
</evidence>
<keyword evidence="2" id="KW-1185">Reference proteome</keyword>
<comment type="caution">
    <text evidence="1">The sequence shown here is derived from an EMBL/GenBank/DDBJ whole genome shotgun (WGS) entry which is preliminary data.</text>
</comment>
<evidence type="ECO:0000313" key="1">
    <source>
        <dbReference type="EMBL" id="KAK1942912.1"/>
    </source>
</evidence>
<accession>A0AAD9GQK3</accession>
<dbReference type="EMBL" id="JASMQC010000008">
    <property type="protein sequence ID" value="KAK1942912.1"/>
    <property type="molecule type" value="Genomic_DNA"/>
</dbReference>
<reference evidence="1" key="1">
    <citation type="submission" date="2023-08" db="EMBL/GenBank/DDBJ databases">
        <title>Reference Genome Resource for the Citrus Pathogen Phytophthora citrophthora.</title>
        <authorList>
            <person name="Moller H."/>
            <person name="Coetzee B."/>
            <person name="Rose L.J."/>
            <person name="Van Niekerk J.M."/>
        </authorList>
    </citation>
    <scope>NUCLEOTIDE SEQUENCE</scope>
    <source>
        <strain evidence="1">STE-U-9442</strain>
    </source>
</reference>
<protein>
    <submittedName>
        <fullName evidence="1">Uncharacterized protein</fullName>
    </submittedName>
</protein>
<organism evidence="1 2">
    <name type="scientific">Phytophthora citrophthora</name>
    <dbReference type="NCBI Taxonomy" id="4793"/>
    <lineage>
        <taxon>Eukaryota</taxon>
        <taxon>Sar</taxon>
        <taxon>Stramenopiles</taxon>
        <taxon>Oomycota</taxon>
        <taxon>Peronosporomycetes</taxon>
        <taxon>Peronosporales</taxon>
        <taxon>Peronosporaceae</taxon>
        <taxon>Phytophthora</taxon>
    </lineage>
</organism>
<dbReference type="AlphaFoldDB" id="A0AAD9GQK3"/>
<proteinExistence type="predicted"/>